<feature type="region of interest" description="Disordered" evidence="9">
    <location>
        <begin position="334"/>
        <end position="356"/>
    </location>
</feature>
<dbReference type="InterPro" id="IPR002483">
    <property type="entry name" value="PWI_dom"/>
</dbReference>
<dbReference type="PROSITE" id="PS50103">
    <property type="entry name" value="ZF_C3H1"/>
    <property type="match status" value="1"/>
</dbReference>
<dbReference type="SUPFAM" id="SSF54928">
    <property type="entry name" value="RNA-binding domain, RBD"/>
    <property type="match status" value="1"/>
</dbReference>
<feature type="compositionally biased region" description="Polar residues" evidence="9">
    <location>
        <begin position="518"/>
        <end position="530"/>
    </location>
</feature>
<feature type="region of interest" description="Disordered" evidence="9">
    <location>
        <begin position="83"/>
        <end position="209"/>
    </location>
</feature>
<feature type="compositionally biased region" description="Basic and acidic residues" evidence="9">
    <location>
        <begin position="611"/>
        <end position="626"/>
    </location>
</feature>
<dbReference type="Gene3D" id="3.30.70.330">
    <property type="match status" value="1"/>
</dbReference>
<dbReference type="GO" id="GO:0005634">
    <property type="term" value="C:nucleus"/>
    <property type="evidence" value="ECO:0007669"/>
    <property type="project" value="TreeGrafter"/>
</dbReference>
<comment type="function">
    <text evidence="5">May be involved in the turnover of nuclear polyadenylated (pA+) RNA.</text>
</comment>
<evidence type="ECO:0000259" key="11">
    <source>
        <dbReference type="PROSITE" id="PS50103"/>
    </source>
</evidence>
<evidence type="ECO:0000256" key="4">
    <source>
        <dbReference type="ARBA" id="ARBA00022884"/>
    </source>
</evidence>
<dbReference type="FunCoup" id="A0A067QA53">
    <property type="interactions" value="624"/>
</dbReference>
<evidence type="ECO:0000256" key="1">
    <source>
        <dbReference type="ARBA" id="ARBA00022723"/>
    </source>
</evidence>
<evidence type="ECO:0000313" key="13">
    <source>
        <dbReference type="Proteomes" id="UP000027265"/>
    </source>
</evidence>
<feature type="domain" description="C3H1-type" evidence="11">
    <location>
        <begin position="209"/>
        <end position="237"/>
    </location>
</feature>
<dbReference type="SMART" id="SM00356">
    <property type="entry name" value="ZnF_C3H1"/>
    <property type="match status" value="1"/>
</dbReference>
<gene>
    <name evidence="12" type="ORF">JAAARDRAFT_189385</name>
</gene>
<feature type="compositionally biased region" description="Polar residues" evidence="9">
    <location>
        <begin position="337"/>
        <end position="356"/>
    </location>
</feature>
<dbReference type="PANTHER" id="PTHR14398">
    <property type="entry name" value="RNA RECOGNITION RRM/RNP DOMAIN"/>
    <property type="match status" value="1"/>
</dbReference>
<evidence type="ECO:0000259" key="10">
    <source>
        <dbReference type="PROSITE" id="PS50102"/>
    </source>
</evidence>
<dbReference type="CDD" id="cd12257">
    <property type="entry name" value="RRM1_RBM26_like"/>
    <property type="match status" value="1"/>
</dbReference>
<dbReference type="STRING" id="933084.A0A067QA53"/>
<dbReference type="InterPro" id="IPR035979">
    <property type="entry name" value="RBD_domain_sf"/>
</dbReference>
<evidence type="ECO:0000256" key="7">
    <source>
        <dbReference type="PROSITE-ProRule" id="PRU00723"/>
    </source>
</evidence>
<dbReference type="InParanoid" id="A0A067QA53"/>
<feature type="region of interest" description="Disordered" evidence="9">
    <location>
        <begin position="289"/>
        <end position="316"/>
    </location>
</feature>
<evidence type="ECO:0000256" key="9">
    <source>
        <dbReference type="SAM" id="MobiDB-lite"/>
    </source>
</evidence>
<proteinExistence type="predicted"/>
<feature type="compositionally biased region" description="Basic and acidic residues" evidence="9">
    <location>
        <begin position="173"/>
        <end position="182"/>
    </location>
</feature>
<dbReference type="SMART" id="SM00360">
    <property type="entry name" value="RRM"/>
    <property type="match status" value="1"/>
</dbReference>
<dbReference type="PANTHER" id="PTHR14398:SF0">
    <property type="entry name" value="ZINC FINGER PROTEIN SWM"/>
    <property type="match status" value="1"/>
</dbReference>
<accession>A0A067QA53</accession>
<dbReference type="InterPro" id="IPR012677">
    <property type="entry name" value="Nucleotide-bd_a/b_plait_sf"/>
</dbReference>
<feature type="coiled-coil region" evidence="8">
    <location>
        <begin position="534"/>
        <end position="561"/>
    </location>
</feature>
<dbReference type="Proteomes" id="UP000027265">
    <property type="component" value="Unassembled WGS sequence"/>
</dbReference>
<dbReference type="Pfam" id="PF01480">
    <property type="entry name" value="PWI"/>
    <property type="match status" value="1"/>
</dbReference>
<evidence type="ECO:0000256" key="5">
    <source>
        <dbReference type="ARBA" id="ARBA00043866"/>
    </source>
</evidence>
<dbReference type="GO" id="GO:0003723">
    <property type="term" value="F:RNA binding"/>
    <property type="evidence" value="ECO:0007669"/>
    <property type="project" value="UniProtKB-UniRule"/>
</dbReference>
<name>A0A067QA53_9AGAM</name>
<dbReference type="HOGENOM" id="CLU_017928_0_0_1"/>
<reference evidence="13" key="1">
    <citation type="journal article" date="2014" name="Proc. Natl. Acad. Sci. U.S.A.">
        <title>Extensive sampling of basidiomycete genomes demonstrates inadequacy of the white-rot/brown-rot paradigm for wood decay fungi.</title>
        <authorList>
            <person name="Riley R."/>
            <person name="Salamov A.A."/>
            <person name="Brown D.W."/>
            <person name="Nagy L.G."/>
            <person name="Floudas D."/>
            <person name="Held B.W."/>
            <person name="Levasseur A."/>
            <person name="Lombard V."/>
            <person name="Morin E."/>
            <person name="Otillar R."/>
            <person name="Lindquist E.A."/>
            <person name="Sun H."/>
            <person name="LaButti K.M."/>
            <person name="Schmutz J."/>
            <person name="Jabbour D."/>
            <person name="Luo H."/>
            <person name="Baker S.E."/>
            <person name="Pisabarro A.G."/>
            <person name="Walton J.D."/>
            <person name="Blanchette R.A."/>
            <person name="Henrissat B."/>
            <person name="Martin F."/>
            <person name="Cullen D."/>
            <person name="Hibbett D.S."/>
            <person name="Grigoriev I.V."/>
        </authorList>
    </citation>
    <scope>NUCLEOTIDE SEQUENCE [LARGE SCALE GENOMIC DNA]</scope>
    <source>
        <strain evidence="13">MUCL 33604</strain>
    </source>
</reference>
<organism evidence="12 13">
    <name type="scientific">Jaapia argillacea MUCL 33604</name>
    <dbReference type="NCBI Taxonomy" id="933084"/>
    <lineage>
        <taxon>Eukaryota</taxon>
        <taxon>Fungi</taxon>
        <taxon>Dikarya</taxon>
        <taxon>Basidiomycota</taxon>
        <taxon>Agaricomycotina</taxon>
        <taxon>Agaricomycetes</taxon>
        <taxon>Agaricomycetidae</taxon>
        <taxon>Jaapiales</taxon>
        <taxon>Jaapiaceae</taxon>
        <taxon>Jaapia</taxon>
    </lineage>
</organism>
<dbReference type="PROSITE" id="PS50102">
    <property type="entry name" value="RRM"/>
    <property type="match status" value="1"/>
</dbReference>
<dbReference type="InterPro" id="IPR000504">
    <property type="entry name" value="RRM_dom"/>
</dbReference>
<dbReference type="OrthoDB" id="443401at2759"/>
<dbReference type="SUPFAM" id="SSF90229">
    <property type="entry name" value="CCCH zinc finger"/>
    <property type="match status" value="1"/>
</dbReference>
<feature type="compositionally biased region" description="Low complexity" evidence="9">
    <location>
        <begin position="592"/>
        <end position="602"/>
    </location>
</feature>
<dbReference type="InterPro" id="IPR000571">
    <property type="entry name" value="Znf_CCCH"/>
</dbReference>
<feature type="region of interest" description="Disordered" evidence="9">
    <location>
        <begin position="504"/>
        <end position="530"/>
    </location>
</feature>
<protein>
    <recommendedName>
        <fullName evidence="14">C3H1-type domain-containing protein</fullName>
    </recommendedName>
</protein>
<keyword evidence="8" id="KW-0175">Coiled coil</keyword>
<feature type="zinc finger region" description="C3H1-type" evidence="7">
    <location>
        <begin position="209"/>
        <end position="237"/>
    </location>
</feature>
<evidence type="ECO:0000256" key="8">
    <source>
        <dbReference type="SAM" id="Coils"/>
    </source>
</evidence>
<keyword evidence="3 7" id="KW-0862">Zinc</keyword>
<keyword evidence="4 6" id="KW-0694">RNA-binding</keyword>
<evidence type="ECO:0000313" key="12">
    <source>
        <dbReference type="EMBL" id="KDQ63859.1"/>
    </source>
</evidence>
<evidence type="ECO:0000256" key="2">
    <source>
        <dbReference type="ARBA" id="ARBA00022771"/>
    </source>
</evidence>
<dbReference type="EMBL" id="KL197710">
    <property type="protein sequence ID" value="KDQ63859.1"/>
    <property type="molecule type" value="Genomic_DNA"/>
</dbReference>
<evidence type="ECO:0000256" key="6">
    <source>
        <dbReference type="PROSITE-ProRule" id="PRU00176"/>
    </source>
</evidence>
<evidence type="ECO:0000256" key="3">
    <source>
        <dbReference type="ARBA" id="ARBA00022833"/>
    </source>
</evidence>
<feature type="compositionally biased region" description="Basic and acidic residues" evidence="9">
    <location>
        <begin position="127"/>
        <end position="138"/>
    </location>
</feature>
<keyword evidence="1 7" id="KW-0479">Metal-binding</keyword>
<keyword evidence="13" id="KW-1185">Reference proteome</keyword>
<dbReference type="InterPro" id="IPR036855">
    <property type="entry name" value="Znf_CCCH_sf"/>
</dbReference>
<sequence length="830" mass="89780">MIIDPSSELHLKLWLVRTLEPICDAEPGALANYVIALLRHTAPEAEMRKELGEQLEEFLEKESVPFIDTLFTVLRTKSYLPYSAPSPSPPLAHPASGSQPVDNGIPIPLDGLLSPSIPTSPGRDRKRTFDYDDRDSHPPAKGPRISTEGQFSRYANGRPDNRSTGSWGVGGGDRYDRGRDDGMSMGVNNGANGSGFANGRQSHSYRPPDQKRGICRDYFHKGYCGRGNMCKFSHGDDAVVPAQLFPMNGQPVQGAPLPFLPMYPTGVAPFGMGAAPGAAYDPHERIDMRPKPGRASRAPIMPRPEDGTTSVPDVPGELPVIQDLTPRMPLDDAESLRPQSYSSAGYGQTVGSSSGPSNISMEVDVPAVAGPPQPLYGPPRGGMRGGRGRGTFSAEVHSFRPERKRDDKTLVVEKIPADKLNLESVNSWFKQFGTVTNVAIDASNAKALVSFSNHDEAHAAWRSEDAVFNNRFVKIFWHRPLEGHGQLGQRMLAASASRVANMTAKEESPGPTSHLPISPTSTTIPSRKTPSSTMSALAAKQQLLEQQIAEQKDLMAKLSTASVDDKKEILARLRKLGEEMKAPSTNHATNGASSPLPSASSSRKLATTPVTEDREQKERERLDKELDLHAAVTATDGEESKEDLQVQLAKLKAEAASLGIPETYGSTSSSYRPYRGRGRGGRGYYRGAMRGGPPPRASMKLDNRPKSILVKGVDNDGVQGVRDWFETTGQVESVDPLDSGDLLVSFRSRSAAEQGMAKGSNIPVVGQVQLSWYTGRHSDSVAKSAKLELATDPEKHMTDGSHSDLLHPHLPDEEIVVSGWGDSEDGMGLL</sequence>
<evidence type="ECO:0008006" key="14">
    <source>
        <dbReference type="Google" id="ProtNLM"/>
    </source>
</evidence>
<feature type="compositionally biased region" description="Low complexity" evidence="9">
    <location>
        <begin position="186"/>
        <end position="199"/>
    </location>
</feature>
<dbReference type="AlphaFoldDB" id="A0A067QA53"/>
<feature type="region of interest" description="Disordered" evidence="9">
    <location>
        <begin position="578"/>
        <end position="626"/>
    </location>
</feature>
<keyword evidence="2 7" id="KW-0863">Zinc-finger</keyword>
<feature type="domain" description="RRM" evidence="10">
    <location>
        <begin position="408"/>
        <end position="480"/>
    </location>
</feature>
<feature type="region of interest" description="Disordered" evidence="9">
    <location>
        <begin position="664"/>
        <end position="701"/>
    </location>
</feature>
<dbReference type="InterPro" id="IPR045137">
    <property type="entry name" value="RBM26/27"/>
</dbReference>
<dbReference type="GO" id="GO:0008270">
    <property type="term" value="F:zinc ion binding"/>
    <property type="evidence" value="ECO:0007669"/>
    <property type="project" value="UniProtKB-KW"/>
</dbReference>